<feature type="domain" description="Restriction endonuclease type IV Mrr" evidence="1">
    <location>
        <begin position="2"/>
        <end position="52"/>
    </location>
</feature>
<dbReference type="GO" id="GO:0003677">
    <property type="term" value="F:DNA binding"/>
    <property type="evidence" value="ECO:0007669"/>
    <property type="project" value="InterPro"/>
</dbReference>
<feature type="domain" description="Novel STAND NTPase 3" evidence="2">
    <location>
        <begin position="162"/>
        <end position="321"/>
    </location>
</feature>
<gene>
    <name evidence="3" type="ORF">DQP58_00130</name>
</gene>
<protein>
    <submittedName>
        <fullName evidence="3">Uncharacterized protein</fullName>
    </submittedName>
</protein>
<dbReference type="GO" id="GO:0004519">
    <property type="term" value="F:endonuclease activity"/>
    <property type="evidence" value="ECO:0007669"/>
    <property type="project" value="InterPro"/>
</dbReference>
<dbReference type="SUPFAM" id="SSF52540">
    <property type="entry name" value="P-loop containing nucleoside triphosphate hydrolases"/>
    <property type="match status" value="1"/>
</dbReference>
<evidence type="ECO:0000313" key="4">
    <source>
        <dbReference type="Proteomes" id="UP000250347"/>
    </source>
</evidence>
<dbReference type="InterPro" id="IPR007560">
    <property type="entry name" value="Restrct_endonuc_IV_Mrr"/>
</dbReference>
<accession>A0A329L318</accession>
<dbReference type="Proteomes" id="UP000250347">
    <property type="component" value="Unassembled WGS sequence"/>
</dbReference>
<dbReference type="GO" id="GO:0009307">
    <property type="term" value="P:DNA restriction-modification system"/>
    <property type="evidence" value="ECO:0007669"/>
    <property type="project" value="InterPro"/>
</dbReference>
<comment type="caution">
    <text evidence="3">The sequence shown here is derived from an EMBL/GenBank/DDBJ whole genome shotgun (WGS) entry which is preliminary data.</text>
</comment>
<proteinExistence type="predicted"/>
<evidence type="ECO:0000259" key="1">
    <source>
        <dbReference type="Pfam" id="PF04471"/>
    </source>
</evidence>
<dbReference type="InterPro" id="IPR027417">
    <property type="entry name" value="P-loop_NTPase"/>
</dbReference>
<dbReference type="AlphaFoldDB" id="A0A329L318"/>
<dbReference type="InterPro" id="IPR049050">
    <property type="entry name" value="nSTAND3"/>
</dbReference>
<reference evidence="3 4" key="1">
    <citation type="submission" date="2018-06" db="EMBL/GenBank/DDBJ databases">
        <title>NTM in soil in Japan.</title>
        <authorList>
            <person name="Ohya K."/>
        </authorList>
    </citation>
    <scope>NUCLEOTIDE SEQUENCE [LARGE SCALE GENOMIC DNA]</scope>
    <source>
        <strain evidence="3 4">GF76</strain>
    </source>
</reference>
<name>A0A329L318_9MYCO</name>
<dbReference type="Pfam" id="PF20720">
    <property type="entry name" value="nSTAND3"/>
    <property type="match status" value="1"/>
</dbReference>
<sequence>MDFELLIRDLLREKLGIELKAFAHGPDGGVDLRSMDNGERTVVQCKHYSSSTFSQLKSAAKEEKTKMDKVRPDNYYFVTSQNLSYTQQQTLVQELTPHLADVDNIFAMLDVNKLLDQFPNVERDHFKLWMASASIIRQIVLSGIWQRSEALMEEIQDRVRLYVKTPSFTNANLMLSSRNVCVITGAPGVGKSMLADMLALSYWQDGWQIVELGSHEISKAWDAWESDARQFFYFDDVFGQTDIRERLSNDNGITVARLINRVGLDKNKKLVITTRTHVLNEAEVRDEPVARAGLHARECVVEVTEYGAVHRARVLYNHLYFSALPRDTIKQFANSNFYRRIINHPNFTPRLIELTIRQQGHAGSAHELLGRMLHALDHPIDLWGPSFTEALTEVARTILLHLVSFPPVGADLYSLQSASIRNATPVEYQQALDQLKGSWINVVATGSGNGSLVSFHNPSCRDFVLSFIDSYPAYALQILQNSTDTLQLARFLRYGTTIGRGSEIKYPGLKSAITKDAATIAQIVINSWEADSEKITPFAAEVLDTFRTSSDEYGFGLHDWVLAQILKLSHRIGDEPASAHSAAEGLACALMEAGWLPSAPEEFASCKYLFFEWCETVGPPEDWDGVFGFLEWLLEAGDVPFTPAEESRLHEVFKEWLRSEFDNILFNAENGEDARSWVDDLKKAEETHFGGGSFDEIFAKFEQEIVEKYEAYEPTAEEIEDMRAAAAIESSTTSVVSLELGDETADDEDEQFLGFEPPAYMTEDSQIRSLFNQLG</sequence>
<evidence type="ECO:0000259" key="2">
    <source>
        <dbReference type="Pfam" id="PF20720"/>
    </source>
</evidence>
<dbReference type="EMBL" id="QMEU01000001">
    <property type="protein sequence ID" value="RAV00682.1"/>
    <property type="molecule type" value="Genomic_DNA"/>
</dbReference>
<dbReference type="SUPFAM" id="SSF52980">
    <property type="entry name" value="Restriction endonuclease-like"/>
    <property type="match status" value="1"/>
</dbReference>
<dbReference type="InterPro" id="IPR011335">
    <property type="entry name" value="Restrct_endonuc-II-like"/>
</dbReference>
<organism evidence="3 4">
    <name type="scientific">Mycobacterium colombiense</name>
    <dbReference type="NCBI Taxonomy" id="339268"/>
    <lineage>
        <taxon>Bacteria</taxon>
        <taxon>Bacillati</taxon>
        <taxon>Actinomycetota</taxon>
        <taxon>Actinomycetes</taxon>
        <taxon>Mycobacteriales</taxon>
        <taxon>Mycobacteriaceae</taxon>
        <taxon>Mycobacterium</taxon>
        <taxon>Mycobacterium avium complex (MAC)</taxon>
    </lineage>
</organism>
<dbReference type="Pfam" id="PF04471">
    <property type="entry name" value="Mrr_cat"/>
    <property type="match status" value="1"/>
</dbReference>
<evidence type="ECO:0000313" key="3">
    <source>
        <dbReference type="EMBL" id="RAV00682.1"/>
    </source>
</evidence>